<dbReference type="Proteomes" id="UP001551658">
    <property type="component" value="Unassembled WGS sequence"/>
</dbReference>
<sequence length="102" mass="11530">MSEHDVFDFALGLDPAMTWRRYLQRLDDRQQGRDLPAGVVPETFLLAVIDDEIVGRVGIRHTLDPPLSRRGGHIGYAVLQPTADAVAVELFFTTPFRWPGRE</sequence>
<dbReference type="SUPFAM" id="SSF55729">
    <property type="entry name" value="Acyl-CoA N-acyltransferases (Nat)"/>
    <property type="match status" value="1"/>
</dbReference>
<dbReference type="EMBL" id="JBFAIH010000001">
    <property type="protein sequence ID" value="MEV0361213.1"/>
    <property type="molecule type" value="Genomic_DNA"/>
</dbReference>
<gene>
    <name evidence="1" type="ORF">AB0H72_00805</name>
</gene>
<protein>
    <recommendedName>
        <fullName evidence="3">GNAT family N-acetyltransferase</fullName>
    </recommendedName>
</protein>
<dbReference type="PANTHER" id="PTHR39173">
    <property type="entry name" value="ACETYLTRANSFERASE"/>
    <property type="match status" value="1"/>
</dbReference>
<accession>A0ABV3F0R8</accession>
<reference evidence="1 2" key="1">
    <citation type="submission" date="2024-06" db="EMBL/GenBank/DDBJ databases">
        <title>The Natural Products Discovery Center: Release of the First 8490 Sequenced Strains for Exploring Actinobacteria Biosynthetic Diversity.</title>
        <authorList>
            <person name="Kalkreuter E."/>
            <person name="Kautsar S.A."/>
            <person name="Yang D."/>
            <person name="Bader C.D."/>
            <person name="Teijaro C.N."/>
            <person name="Fluegel L."/>
            <person name="Davis C.M."/>
            <person name="Simpson J.R."/>
            <person name="Lauterbach L."/>
            <person name="Steele A.D."/>
            <person name="Gui C."/>
            <person name="Meng S."/>
            <person name="Li G."/>
            <person name="Viehrig K."/>
            <person name="Ye F."/>
            <person name="Su P."/>
            <person name="Kiefer A.F."/>
            <person name="Nichols A."/>
            <person name="Cepeda A.J."/>
            <person name="Yan W."/>
            <person name="Fan B."/>
            <person name="Jiang Y."/>
            <person name="Adhikari A."/>
            <person name="Zheng C.-J."/>
            <person name="Schuster L."/>
            <person name="Cowan T.M."/>
            <person name="Smanski M.J."/>
            <person name="Chevrette M.G."/>
            <person name="De Carvalho L.P.S."/>
            <person name="Shen B."/>
        </authorList>
    </citation>
    <scope>NUCLEOTIDE SEQUENCE [LARGE SCALE GENOMIC DNA]</scope>
    <source>
        <strain evidence="1 2">NPDC050671</strain>
    </source>
</reference>
<organism evidence="1 2">
    <name type="scientific">Nocardia fusca</name>
    <dbReference type="NCBI Taxonomy" id="941183"/>
    <lineage>
        <taxon>Bacteria</taxon>
        <taxon>Bacillati</taxon>
        <taxon>Actinomycetota</taxon>
        <taxon>Actinomycetes</taxon>
        <taxon>Mycobacteriales</taxon>
        <taxon>Nocardiaceae</taxon>
        <taxon>Nocardia</taxon>
    </lineage>
</organism>
<proteinExistence type="predicted"/>
<dbReference type="RefSeq" id="WP_357971827.1">
    <property type="nucleotide sequence ID" value="NZ_JBFAIH010000001.1"/>
</dbReference>
<evidence type="ECO:0008006" key="3">
    <source>
        <dbReference type="Google" id="ProtNLM"/>
    </source>
</evidence>
<evidence type="ECO:0000313" key="2">
    <source>
        <dbReference type="Proteomes" id="UP001551658"/>
    </source>
</evidence>
<dbReference type="PANTHER" id="PTHR39173:SF1">
    <property type="entry name" value="ACETYLTRANSFERASE"/>
    <property type="match status" value="1"/>
</dbReference>
<dbReference type="InterPro" id="IPR016181">
    <property type="entry name" value="Acyl_CoA_acyltransferase"/>
</dbReference>
<keyword evidence="2" id="KW-1185">Reference proteome</keyword>
<evidence type="ECO:0000313" key="1">
    <source>
        <dbReference type="EMBL" id="MEV0361213.1"/>
    </source>
</evidence>
<comment type="caution">
    <text evidence="1">The sequence shown here is derived from an EMBL/GenBank/DDBJ whole genome shotgun (WGS) entry which is preliminary data.</text>
</comment>
<name>A0ABV3F0R8_9NOCA</name>